<dbReference type="RefSeq" id="WP_129988211.1">
    <property type="nucleotide sequence ID" value="NZ_SDPU01000028.1"/>
</dbReference>
<sequence length="252" mass="25411">MRTPAFPAGARRNGLAVVAALAVAAVAVGVAAISFPPAPSGDGGPAATMTSGSEPSTGASVLEVDHGPGDDPDAVADCAGDGFADDPAGVEVLYDVVQEAPDGTTPVLALRNDAGELRLCDMTGPDAPAVLPLPQSDAATPVVELTSGDRVWDCDETVLAGFRATTWLSTEPAVAEVAQRFVVDGTPGPRFSSTPVGGVAHLQVWLGPQVEDARIHLEQRALQADGSPVDSPWAGSQRVAGCTGTDGEVQIG</sequence>
<proteinExistence type="predicted"/>
<protein>
    <submittedName>
        <fullName evidence="2">Uncharacterized protein</fullName>
    </submittedName>
</protein>
<dbReference type="Proteomes" id="UP000291189">
    <property type="component" value="Unassembled WGS sequence"/>
</dbReference>
<evidence type="ECO:0000313" key="2">
    <source>
        <dbReference type="EMBL" id="RYU10620.1"/>
    </source>
</evidence>
<gene>
    <name evidence="2" type="ORF">ETU37_15260</name>
</gene>
<organism evidence="2 3">
    <name type="scientific">Nocardioides iriomotensis</name>
    <dbReference type="NCBI Taxonomy" id="715784"/>
    <lineage>
        <taxon>Bacteria</taxon>
        <taxon>Bacillati</taxon>
        <taxon>Actinomycetota</taxon>
        <taxon>Actinomycetes</taxon>
        <taxon>Propionibacteriales</taxon>
        <taxon>Nocardioidaceae</taxon>
        <taxon>Nocardioides</taxon>
    </lineage>
</organism>
<comment type="caution">
    <text evidence="2">The sequence shown here is derived from an EMBL/GenBank/DDBJ whole genome shotgun (WGS) entry which is preliminary data.</text>
</comment>
<dbReference type="EMBL" id="SDPU01000028">
    <property type="protein sequence ID" value="RYU10620.1"/>
    <property type="molecule type" value="Genomic_DNA"/>
</dbReference>
<evidence type="ECO:0000313" key="3">
    <source>
        <dbReference type="Proteomes" id="UP000291189"/>
    </source>
</evidence>
<accession>A0A4Q5IWX6</accession>
<feature type="compositionally biased region" description="Polar residues" evidence="1">
    <location>
        <begin position="48"/>
        <end position="59"/>
    </location>
</feature>
<feature type="region of interest" description="Disordered" evidence="1">
    <location>
        <begin position="37"/>
        <end position="73"/>
    </location>
</feature>
<evidence type="ECO:0000256" key="1">
    <source>
        <dbReference type="SAM" id="MobiDB-lite"/>
    </source>
</evidence>
<name>A0A4Q5IWX6_9ACTN</name>
<reference evidence="2 3" key="1">
    <citation type="submission" date="2019-01" db="EMBL/GenBank/DDBJ databases">
        <title>Nocardioides guangzhouensis sp. nov., an actinobacterium isolated from soil.</title>
        <authorList>
            <person name="Fu Y."/>
            <person name="Cai Y."/>
            <person name="Lin Z."/>
            <person name="Chen P."/>
        </authorList>
    </citation>
    <scope>NUCLEOTIDE SEQUENCE [LARGE SCALE GENOMIC DNA]</scope>
    <source>
        <strain evidence="2 3">NBRC 105384</strain>
    </source>
</reference>
<keyword evidence="3" id="KW-1185">Reference proteome</keyword>
<dbReference type="AlphaFoldDB" id="A0A4Q5IWX6"/>